<evidence type="ECO:0000256" key="2">
    <source>
        <dbReference type="SAM" id="Phobius"/>
    </source>
</evidence>
<dbReference type="EMBL" id="AP023322">
    <property type="protein sequence ID" value="BCI62434.1"/>
    <property type="molecule type" value="Genomic_DNA"/>
</dbReference>
<protein>
    <recommendedName>
        <fullName evidence="6">Cell wall anchor protein</fullName>
    </recommendedName>
</protein>
<evidence type="ECO:0000256" key="3">
    <source>
        <dbReference type="SAM" id="SignalP"/>
    </source>
</evidence>
<name>A0A7G1HVK3_9BACT</name>
<evidence type="ECO:0000313" key="5">
    <source>
        <dbReference type="Proteomes" id="UP000594042"/>
    </source>
</evidence>
<keyword evidence="3" id="KW-0732">Signal</keyword>
<keyword evidence="2" id="KW-0812">Transmembrane</keyword>
<dbReference type="KEGG" id="copr:Cop2CBH44_07870"/>
<feature type="signal peptide" evidence="3">
    <location>
        <begin position="1"/>
        <end position="24"/>
    </location>
</feature>
<feature type="compositionally biased region" description="Polar residues" evidence="1">
    <location>
        <begin position="320"/>
        <end position="331"/>
    </location>
</feature>
<organism evidence="4 5">
    <name type="scientific">Coprobacter secundus subsp. similis</name>
    <dbReference type="NCBI Taxonomy" id="2751153"/>
    <lineage>
        <taxon>Bacteria</taxon>
        <taxon>Pseudomonadati</taxon>
        <taxon>Bacteroidota</taxon>
        <taxon>Bacteroidia</taxon>
        <taxon>Bacteroidales</taxon>
        <taxon>Barnesiellaceae</taxon>
        <taxon>Coprobacter</taxon>
    </lineage>
</organism>
<evidence type="ECO:0000256" key="1">
    <source>
        <dbReference type="SAM" id="MobiDB-lite"/>
    </source>
</evidence>
<evidence type="ECO:0000313" key="4">
    <source>
        <dbReference type="EMBL" id="BCI62434.1"/>
    </source>
</evidence>
<sequence length="331" mass="37837">MKYNKPIKGIVLGICLVSSAMAFADNVVVSAKMDSTAIWMGEQTMIHLEMAQDKGKVVQMPFLTDSLVTGIEVLRVTMPDTTDLGNNRIQIKSDVLITSFDSGFYYIPPFRYILNKDTFTTETLSLKVVPMEVDTTKAGFDIKGVQKPPFVLWDYISNTALVIMGIVLLLVALGLLYWFWWRKRERPEEVISPESLLPPHIKAMNALEEVKESKLWQNGQEKEYYTRVTDILREYIDERFHVNAMEMTSSEIISILRKNEDAKLVNHKLKEILEMADFVKFAKMRPLPEDNEAVMRNAITFVEETKPVEEIPVEEKSDSNAEAQKGTSQEK</sequence>
<dbReference type="AlphaFoldDB" id="A0A7G1HVK3"/>
<accession>A0A7G1HVK3</accession>
<keyword evidence="5" id="KW-1185">Reference proteome</keyword>
<feature type="compositionally biased region" description="Basic and acidic residues" evidence="1">
    <location>
        <begin position="306"/>
        <end position="319"/>
    </location>
</feature>
<feature type="chain" id="PRO_5028838145" description="Cell wall anchor protein" evidence="3">
    <location>
        <begin position="25"/>
        <end position="331"/>
    </location>
</feature>
<evidence type="ECO:0008006" key="6">
    <source>
        <dbReference type="Google" id="ProtNLM"/>
    </source>
</evidence>
<gene>
    <name evidence="4" type="ORF">Cop2CBH44_07870</name>
</gene>
<feature type="region of interest" description="Disordered" evidence="1">
    <location>
        <begin position="306"/>
        <end position="331"/>
    </location>
</feature>
<dbReference type="RefSeq" id="WP_200755580.1">
    <property type="nucleotide sequence ID" value="NZ_AP023322.1"/>
</dbReference>
<feature type="transmembrane region" description="Helical" evidence="2">
    <location>
        <begin position="155"/>
        <end position="180"/>
    </location>
</feature>
<keyword evidence="2" id="KW-1133">Transmembrane helix</keyword>
<keyword evidence="2" id="KW-0472">Membrane</keyword>
<proteinExistence type="predicted"/>
<dbReference type="Proteomes" id="UP000594042">
    <property type="component" value="Chromosome"/>
</dbReference>
<reference evidence="5" key="1">
    <citation type="submission" date="2020-07" db="EMBL/GenBank/DDBJ databases">
        <title>Complete genome sequencing of Coprobacter sp. strain 2CBH44.</title>
        <authorList>
            <person name="Sakamoto M."/>
            <person name="Murakami T."/>
            <person name="Mori H."/>
        </authorList>
    </citation>
    <scope>NUCLEOTIDE SEQUENCE [LARGE SCALE GENOMIC DNA]</scope>
    <source>
        <strain evidence="5">2CBH44</strain>
    </source>
</reference>